<evidence type="ECO:0000313" key="5">
    <source>
        <dbReference type="EMBL" id="KAF7538887.1"/>
    </source>
</evidence>
<keyword evidence="2" id="KW-1133">Transmembrane helix</keyword>
<dbReference type="SUPFAM" id="SSF51735">
    <property type="entry name" value="NAD(P)-binding Rossmann-fold domains"/>
    <property type="match status" value="1"/>
</dbReference>
<dbReference type="OrthoDB" id="2016548at2759"/>
<dbReference type="InterPro" id="IPR036291">
    <property type="entry name" value="NAD(P)-bd_dom_sf"/>
</dbReference>
<feature type="transmembrane region" description="Helical" evidence="2">
    <location>
        <begin position="622"/>
        <end position="639"/>
    </location>
</feature>
<dbReference type="AlphaFoldDB" id="A0A9P5GYP4"/>
<reference evidence="5" key="1">
    <citation type="submission" date="2020-03" db="EMBL/GenBank/DDBJ databases">
        <title>Draft Genome Sequence of Cylindrodendrum hubeiense.</title>
        <authorList>
            <person name="Buettner E."/>
            <person name="Kellner H."/>
        </authorList>
    </citation>
    <scope>NUCLEOTIDE SEQUENCE</scope>
    <source>
        <strain evidence="5">IHI 201604</strain>
    </source>
</reference>
<protein>
    <submittedName>
        <fullName evidence="5">Uncharacterized protein</fullName>
    </submittedName>
</protein>
<feature type="transmembrane region" description="Helical" evidence="2">
    <location>
        <begin position="690"/>
        <end position="712"/>
    </location>
</feature>
<keyword evidence="2" id="KW-0812">Transmembrane</keyword>
<gene>
    <name evidence="5" type="ORF">G7Z17_g12552</name>
</gene>
<sequence>MAATDHHALVFGATGLVGWSVVDQLLAAYPAASAFASVTAVSNRPVDAASARWPDEGKLDMRLVSGVNLRDEGLTDQLRAKVDGIARVTHVFYFVFSPYNDDFARECELNCDMMRRVASALNVLAPRLKSIVYSGGTRGYGIYVPNGTFTAPLEESMADNLPADYAKTVAYPWFRQILTEASSGRDWTWSEVCPDAVVGFSPIGSNFSLALHWAQYLSLYAHNHGVTGSSEAKVEVPFPGNEQAYNALFTPVSSRMLGRIAVHAALNPDKCGGKIINMVDRTQPTTFGQLWPAIAAWFGLVGVGPSGSTADKAPGDYIQEHSHIFGEKGRPKALSAGVGAGHKQLDSVGWWLTFDRQLSAERLRAVGFAEEQPPIDGWLEAFDKFRAAEIAERNPTCELPRLAGFPNAMASAIGHTASFNYEIARPRCQWQNEDQQGPGAPDPTSPVPIGCNLEKEKHIIIEEHQQREREHVGARQPSRPTAIANHHRNYTAPCLPPHIRHPEYAIPRTPQMSRWDPTTWRFDIDRLLNRFVPPPPWQHIPYPVAHFFGYRKDKPRDIGNIVPIFWAFVGVFCAVSVIEVVSERIPAFKDRGAPVIVGSFGAGAVLEFYAIESPLAQPRNFFLGQILAAVLGMGICKLFQLSAYFASIRWVGGAVSCATVTAVMALTKTVHPPAGATALLAVVDDQILQLGWFFVPVVMLNCGVMFAVALLINNIQRTYPSYWWTPEDLQRQRRPETGVASDEESKGGVVEEMRTEDGSEPEDKQHEVVIRPGQLLLPSHIYVTPEEILLLEEIGNRL</sequence>
<dbReference type="InterPro" id="IPR055222">
    <property type="entry name" value="PRISE-like_Rossmann-fold"/>
</dbReference>
<dbReference type="EMBL" id="JAANBB010000580">
    <property type="protein sequence ID" value="KAF7538887.1"/>
    <property type="molecule type" value="Genomic_DNA"/>
</dbReference>
<comment type="caution">
    <text evidence="5">The sequence shown here is derived from an EMBL/GenBank/DDBJ whole genome shotgun (WGS) entry which is preliminary data.</text>
</comment>
<dbReference type="InterPro" id="IPR058581">
    <property type="entry name" value="TM_HPP"/>
</dbReference>
<dbReference type="PANTHER" id="PTHR33741:SF5">
    <property type="entry name" value="TRANSMEMBRANE PROTEIN DDB_G0269096-RELATED"/>
    <property type="match status" value="1"/>
</dbReference>
<evidence type="ECO:0000259" key="4">
    <source>
        <dbReference type="Pfam" id="PF22917"/>
    </source>
</evidence>
<name>A0A9P5GYP4_9HYPO</name>
<dbReference type="InterPro" id="IPR007065">
    <property type="entry name" value="HPP"/>
</dbReference>
<evidence type="ECO:0000256" key="1">
    <source>
        <dbReference type="SAM" id="MobiDB-lite"/>
    </source>
</evidence>
<feature type="transmembrane region" description="Helical" evidence="2">
    <location>
        <begin position="561"/>
        <end position="581"/>
    </location>
</feature>
<keyword evidence="2" id="KW-0472">Membrane</keyword>
<feature type="domain" description="HPP transmembrane region" evidence="3">
    <location>
        <begin position="560"/>
        <end position="720"/>
    </location>
</feature>
<proteinExistence type="predicted"/>
<dbReference type="Proteomes" id="UP000722485">
    <property type="component" value="Unassembled WGS sequence"/>
</dbReference>
<evidence type="ECO:0000256" key="2">
    <source>
        <dbReference type="SAM" id="Phobius"/>
    </source>
</evidence>
<dbReference type="PANTHER" id="PTHR33741">
    <property type="entry name" value="TRANSMEMBRANE PROTEIN DDB_G0269096-RELATED"/>
    <property type="match status" value="1"/>
</dbReference>
<evidence type="ECO:0000313" key="6">
    <source>
        <dbReference type="Proteomes" id="UP000722485"/>
    </source>
</evidence>
<feature type="transmembrane region" description="Helical" evidence="2">
    <location>
        <begin position="651"/>
        <end position="670"/>
    </location>
</feature>
<keyword evidence="6" id="KW-1185">Reference proteome</keyword>
<accession>A0A9P5GYP4</accession>
<dbReference type="Pfam" id="PF22917">
    <property type="entry name" value="PRISE"/>
    <property type="match status" value="1"/>
</dbReference>
<feature type="domain" description="PRISE-like Rossmann-fold" evidence="4">
    <location>
        <begin position="8"/>
        <end position="390"/>
    </location>
</feature>
<organism evidence="5 6">
    <name type="scientific">Cylindrodendrum hubeiense</name>
    <dbReference type="NCBI Taxonomy" id="595255"/>
    <lineage>
        <taxon>Eukaryota</taxon>
        <taxon>Fungi</taxon>
        <taxon>Dikarya</taxon>
        <taxon>Ascomycota</taxon>
        <taxon>Pezizomycotina</taxon>
        <taxon>Sordariomycetes</taxon>
        <taxon>Hypocreomycetidae</taxon>
        <taxon>Hypocreales</taxon>
        <taxon>Nectriaceae</taxon>
        <taxon>Cylindrodendrum</taxon>
    </lineage>
</organism>
<evidence type="ECO:0000259" key="3">
    <source>
        <dbReference type="Pfam" id="PF04982"/>
    </source>
</evidence>
<dbReference type="Pfam" id="PF04982">
    <property type="entry name" value="TM_HPP"/>
    <property type="match status" value="1"/>
</dbReference>
<feature type="transmembrane region" description="Helical" evidence="2">
    <location>
        <begin position="593"/>
        <end position="610"/>
    </location>
</feature>
<feature type="region of interest" description="Disordered" evidence="1">
    <location>
        <begin position="733"/>
        <end position="765"/>
    </location>
</feature>
<dbReference type="Gene3D" id="3.40.50.720">
    <property type="entry name" value="NAD(P)-binding Rossmann-like Domain"/>
    <property type="match status" value="1"/>
</dbReference>
<feature type="compositionally biased region" description="Basic and acidic residues" evidence="1">
    <location>
        <begin position="743"/>
        <end position="765"/>
    </location>
</feature>